<name>A0A8D8FEQ1_CULPI</name>
<sequence length="126" mass="14554">MEMDRPGRRPEMPKSSRAEFSGQMAHRNRGTILPLRSKRHRPPSGAKLRLRFKLEEVSRPESITRRFREAINGIWRSRLYAGCGHEDGSWQDLLFQVMEDFLFAASLSVASAPHEERSDTEIMKNA</sequence>
<feature type="compositionally biased region" description="Basic and acidic residues" evidence="1">
    <location>
        <begin position="1"/>
        <end position="17"/>
    </location>
</feature>
<proteinExistence type="predicted"/>
<dbReference type="AlphaFoldDB" id="A0A8D8FEQ1"/>
<accession>A0A8D8FEQ1</accession>
<protein>
    <submittedName>
        <fullName evidence="2">(northern house mosquito) hypothetical protein</fullName>
    </submittedName>
</protein>
<dbReference type="EMBL" id="HBUE01064130">
    <property type="protein sequence ID" value="CAG6469916.1"/>
    <property type="molecule type" value="Transcribed_RNA"/>
</dbReference>
<feature type="region of interest" description="Disordered" evidence="1">
    <location>
        <begin position="1"/>
        <end position="44"/>
    </location>
</feature>
<organism evidence="2">
    <name type="scientific">Culex pipiens</name>
    <name type="common">House mosquito</name>
    <dbReference type="NCBI Taxonomy" id="7175"/>
    <lineage>
        <taxon>Eukaryota</taxon>
        <taxon>Metazoa</taxon>
        <taxon>Ecdysozoa</taxon>
        <taxon>Arthropoda</taxon>
        <taxon>Hexapoda</taxon>
        <taxon>Insecta</taxon>
        <taxon>Pterygota</taxon>
        <taxon>Neoptera</taxon>
        <taxon>Endopterygota</taxon>
        <taxon>Diptera</taxon>
        <taxon>Nematocera</taxon>
        <taxon>Culicoidea</taxon>
        <taxon>Culicidae</taxon>
        <taxon>Culicinae</taxon>
        <taxon>Culicini</taxon>
        <taxon>Culex</taxon>
        <taxon>Culex</taxon>
    </lineage>
</organism>
<reference evidence="2" key="1">
    <citation type="submission" date="2021-05" db="EMBL/GenBank/DDBJ databases">
        <authorList>
            <person name="Alioto T."/>
            <person name="Alioto T."/>
            <person name="Gomez Garrido J."/>
        </authorList>
    </citation>
    <scope>NUCLEOTIDE SEQUENCE</scope>
</reference>
<evidence type="ECO:0000256" key="1">
    <source>
        <dbReference type="SAM" id="MobiDB-lite"/>
    </source>
</evidence>
<evidence type="ECO:0000313" key="2">
    <source>
        <dbReference type="EMBL" id="CAG6469917.1"/>
    </source>
</evidence>
<dbReference type="EMBL" id="HBUE01064131">
    <property type="protein sequence ID" value="CAG6469917.1"/>
    <property type="molecule type" value="Transcribed_RNA"/>
</dbReference>